<dbReference type="AlphaFoldDB" id="A0A179SAW3"/>
<dbReference type="EMBL" id="LWHQ01000027">
    <property type="protein sequence ID" value="OAS24026.1"/>
    <property type="molecule type" value="Genomic_DNA"/>
</dbReference>
<sequence>MTRFLQIHSLASYPAVLLNRDDAGLAKRLPYGGTVRTRISSQSLKRHWRLADDAWALKGIGAPMGVRSREIVERRILPTISGAPEIVEAVGAALVKHLYGKNSAKIPDRQALLLGQPEIDYLARIGAEAAAAAKDAKSAEAEIDTRIAKGTGKANLAAMLATAGKLASGLEAALFGRMVTSDPEANTDAAIHVAHAFTVHSQESESDYFTVVDDLREAAGEVGSGGIFDTELTSGLYYGYVVVDVALLVSNLAGDADLAARVVEHLVHLIATVSPGAKKGSTAPYAYADLMLIEAGSRQPRTLAGAFRKAVPLRRDGDLAIEAVTAMAGCLARFDAAYGHDDARAHLSVVDAPSPGFGEMQALDDLAAWAAGTVRATGNGQDPA</sequence>
<dbReference type="STRING" id="427683.A5481_14740"/>
<dbReference type="InterPro" id="IPR010148">
    <property type="entry name" value="CRISPR-assoc_prot_CT1975"/>
</dbReference>
<protein>
    <submittedName>
        <fullName evidence="1">Type I-E CRISPR-associated protein Cas7/Cse4/CasC</fullName>
    </submittedName>
</protein>
<accession>A0A179SAW3</accession>
<dbReference type="RefSeq" id="WP_048433113.1">
    <property type="nucleotide sequence ID" value="NZ_LWHQ01000027.1"/>
</dbReference>
<organism evidence="1 2">
    <name type="scientific">Methylobacterium platani</name>
    <dbReference type="NCBI Taxonomy" id="427683"/>
    <lineage>
        <taxon>Bacteria</taxon>
        <taxon>Pseudomonadati</taxon>
        <taxon>Pseudomonadota</taxon>
        <taxon>Alphaproteobacteria</taxon>
        <taxon>Hyphomicrobiales</taxon>
        <taxon>Methylobacteriaceae</taxon>
        <taxon>Methylobacterium</taxon>
    </lineage>
</organism>
<evidence type="ECO:0000313" key="1">
    <source>
        <dbReference type="EMBL" id="OAS24026.1"/>
    </source>
</evidence>
<dbReference type="OrthoDB" id="5291250at2"/>
<gene>
    <name evidence="1" type="ORF">A5481_14740</name>
</gene>
<comment type="caution">
    <text evidence="1">The sequence shown here is derived from an EMBL/GenBank/DDBJ whole genome shotgun (WGS) entry which is preliminary data.</text>
</comment>
<name>A0A179SAW3_9HYPH</name>
<dbReference type="NCBIfam" id="TIGR01869">
    <property type="entry name" value="casC_Cse4"/>
    <property type="match status" value="1"/>
</dbReference>
<evidence type="ECO:0000313" key="2">
    <source>
        <dbReference type="Proteomes" id="UP000078316"/>
    </source>
</evidence>
<dbReference type="Proteomes" id="UP000078316">
    <property type="component" value="Unassembled WGS sequence"/>
</dbReference>
<proteinExistence type="predicted"/>
<dbReference type="Pfam" id="PF09344">
    <property type="entry name" value="Cas_CT1975"/>
    <property type="match status" value="1"/>
</dbReference>
<reference evidence="1 2" key="1">
    <citation type="submission" date="2016-04" db="EMBL/GenBank/DDBJ databases">
        <authorList>
            <person name="Evans L.H."/>
            <person name="Alamgir A."/>
            <person name="Owens N."/>
            <person name="Weber N.D."/>
            <person name="Virtaneva K."/>
            <person name="Barbian K."/>
            <person name="Babar A."/>
            <person name="Rosenke K."/>
        </authorList>
    </citation>
    <scope>NUCLEOTIDE SEQUENCE [LARGE SCALE GENOMIC DNA]</scope>
    <source>
        <strain evidence="1 2">PMB02</strain>
    </source>
</reference>